<evidence type="ECO:0000313" key="5">
    <source>
        <dbReference type="Proteomes" id="UP000198403"/>
    </source>
</evidence>
<dbReference type="InterPro" id="IPR000182">
    <property type="entry name" value="GNAT_dom"/>
</dbReference>
<dbReference type="InterPro" id="IPR016181">
    <property type="entry name" value="Acyl_CoA_acyltransferase"/>
</dbReference>
<proteinExistence type="predicted"/>
<dbReference type="GO" id="GO:0016747">
    <property type="term" value="F:acyltransferase activity, transferring groups other than amino-acyl groups"/>
    <property type="evidence" value="ECO:0007669"/>
    <property type="project" value="InterPro"/>
</dbReference>
<organism evidence="4 5">
    <name type="scientific">Blastococcus mobilis</name>
    <dbReference type="NCBI Taxonomy" id="1938746"/>
    <lineage>
        <taxon>Bacteria</taxon>
        <taxon>Bacillati</taxon>
        <taxon>Actinomycetota</taxon>
        <taxon>Actinomycetes</taxon>
        <taxon>Geodermatophilales</taxon>
        <taxon>Geodermatophilaceae</taxon>
        <taxon>Blastococcus</taxon>
    </lineage>
</organism>
<gene>
    <name evidence="4" type="ORF">SAMN06272737_10276</name>
</gene>
<keyword evidence="1 4" id="KW-0808">Transferase</keyword>
<dbReference type="OrthoDB" id="3381976at2"/>
<dbReference type="Gene3D" id="3.40.630.30">
    <property type="match status" value="1"/>
</dbReference>
<keyword evidence="2" id="KW-0012">Acyltransferase</keyword>
<dbReference type="AlphaFoldDB" id="A0A238V502"/>
<evidence type="ECO:0000259" key="3">
    <source>
        <dbReference type="PROSITE" id="PS51186"/>
    </source>
</evidence>
<accession>A0A238V502</accession>
<sequence length="179" mass="18879">MGIDVPPDAGRPRAGVARVPADDVQISPATPDEVEHLLAASRHAFAESLARHRGLSPADAAEKADRDTAALLPDGAGTEGQVFLAARRGGDLAGAVWAAVQGPDRPDAAWIYFVWVAPAGRRRGLGRRLVEEAATAVRTRGARYLQLNVFGDNTAAIALYESMGFTVAAQQMTRPLTEG</sequence>
<dbReference type="PROSITE" id="PS51186">
    <property type="entry name" value="GNAT"/>
    <property type="match status" value="1"/>
</dbReference>
<dbReference type="Pfam" id="PF00583">
    <property type="entry name" value="Acetyltransf_1"/>
    <property type="match status" value="1"/>
</dbReference>
<name>A0A238V502_9ACTN</name>
<evidence type="ECO:0000256" key="2">
    <source>
        <dbReference type="ARBA" id="ARBA00023315"/>
    </source>
</evidence>
<dbReference type="EMBL" id="FZNO01000002">
    <property type="protein sequence ID" value="SNR29555.1"/>
    <property type="molecule type" value="Genomic_DNA"/>
</dbReference>
<evidence type="ECO:0000313" key="4">
    <source>
        <dbReference type="EMBL" id="SNR29555.1"/>
    </source>
</evidence>
<dbReference type="PANTHER" id="PTHR43877">
    <property type="entry name" value="AMINOALKYLPHOSPHONATE N-ACETYLTRANSFERASE-RELATED-RELATED"/>
    <property type="match status" value="1"/>
</dbReference>
<protein>
    <submittedName>
        <fullName evidence="4">Acetyltransferase (GNAT) family protein</fullName>
    </submittedName>
</protein>
<dbReference type="InterPro" id="IPR050832">
    <property type="entry name" value="Bact_Acetyltransf"/>
</dbReference>
<keyword evidence="5" id="KW-1185">Reference proteome</keyword>
<reference evidence="4 5" key="1">
    <citation type="submission" date="2017-06" db="EMBL/GenBank/DDBJ databases">
        <authorList>
            <person name="Kim H.J."/>
            <person name="Triplett B.A."/>
        </authorList>
    </citation>
    <scope>NUCLEOTIDE SEQUENCE [LARGE SCALE GENOMIC DNA]</scope>
    <source>
        <strain evidence="4 5">DSM 44272</strain>
    </source>
</reference>
<evidence type="ECO:0000256" key="1">
    <source>
        <dbReference type="ARBA" id="ARBA00022679"/>
    </source>
</evidence>
<dbReference type="Proteomes" id="UP000198403">
    <property type="component" value="Unassembled WGS sequence"/>
</dbReference>
<dbReference type="SUPFAM" id="SSF55729">
    <property type="entry name" value="Acyl-CoA N-acyltransferases (Nat)"/>
    <property type="match status" value="1"/>
</dbReference>
<feature type="domain" description="N-acetyltransferase" evidence="3">
    <location>
        <begin position="24"/>
        <end position="179"/>
    </location>
</feature>